<evidence type="ECO:0000313" key="2">
    <source>
        <dbReference type="EMBL" id="QNO54725.1"/>
    </source>
</evidence>
<sequence>MDIFRITKSKLREELLTLYFTNPNKKYYLRELERILSFSVGNIRRELIKLESTGLFLSENKGSLVYYYLNNSYPLFNELKSIIFKTSGVPKMLQNVLEKFNNISQAFVYGSFAKEEEREDGDIDLLIIGEVNEDKLVEEISKLEIKLQREINYTIYGKEDFNKKKKEGNPFILDILKDKKIFLIGDKERML</sequence>
<reference evidence="2" key="1">
    <citation type="submission" date="2020-06" db="EMBL/GenBank/DDBJ databases">
        <title>Unique genomic features of the anaerobic methanotrophic archaea.</title>
        <authorList>
            <person name="Chadwick G.L."/>
            <person name="Skennerton C.T."/>
            <person name="Laso-Perez R."/>
            <person name="Leu A.O."/>
            <person name="Speth D.R."/>
            <person name="Yu H."/>
            <person name="Morgan-Lang C."/>
            <person name="Hatzenpichler R."/>
            <person name="Goudeau D."/>
            <person name="Malmstrom R."/>
            <person name="Brazelton W.J."/>
            <person name="Woyke T."/>
            <person name="Hallam S.J."/>
            <person name="Tyson G.W."/>
            <person name="Wegener G."/>
            <person name="Boetius A."/>
            <person name="Orphan V."/>
        </authorList>
    </citation>
    <scope>NUCLEOTIDE SEQUENCE</scope>
</reference>
<dbReference type="GO" id="GO:0003700">
    <property type="term" value="F:DNA-binding transcription factor activity"/>
    <property type="evidence" value="ECO:0007669"/>
    <property type="project" value="InterPro"/>
</dbReference>
<dbReference type="EMBL" id="MT631590">
    <property type="protein sequence ID" value="QNO54725.1"/>
    <property type="molecule type" value="Genomic_DNA"/>
</dbReference>
<proteinExistence type="predicted"/>
<protein>
    <recommendedName>
        <fullName evidence="1">HTH arsR-type domain-containing protein</fullName>
    </recommendedName>
</protein>
<dbReference type="InterPro" id="IPR036390">
    <property type="entry name" value="WH_DNA-bd_sf"/>
</dbReference>
<dbReference type="PANTHER" id="PTHR33933">
    <property type="entry name" value="NUCLEOTIDYLTRANSFERASE"/>
    <property type="match status" value="1"/>
</dbReference>
<dbReference type="InterPro" id="IPR001845">
    <property type="entry name" value="HTH_ArsR_DNA-bd_dom"/>
</dbReference>
<evidence type="ECO:0000259" key="1">
    <source>
        <dbReference type="PROSITE" id="PS50987"/>
    </source>
</evidence>
<dbReference type="PANTHER" id="PTHR33933:SF1">
    <property type="entry name" value="PROTEIN ADENYLYLTRANSFERASE MNTA-RELATED"/>
    <property type="match status" value="1"/>
</dbReference>
<dbReference type="InterPro" id="IPR043519">
    <property type="entry name" value="NT_sf"/>
</dbReference>
<organism evidence="2">
    <name type="scientific">Candidatus Methanophaga sp. ANME-1 ERB7</name>
    <dbReference type="NCBI Taxonomy" id="2759913"/>
    <lineage>
        <taxon>Archaea</taxon>
        <taxon>Methanobacteriati</taxon>
        <taxon>Methanobacteriota</taxon>
        <taxon>Stenosarchaea group</taxon>
        <taxon>Methanomicrobia</taxon>
        <taxon>Candidatus Methanophagales</taxon>
        <taxon>Candidatus Methanophagaceae</taxon>
        <taxon>Candidatus Methanophaga</taxon>
    </lineage>
</organism>
<feature type="domain" description="HTH arsR-type" evidence="1">
    <location>
        <begin position="1"/>
        <end position="104"/>
    </location>
</feature>
<gene>
    <name evidence="2" type="ORF">PDBAIGND_00031</name>
</gene>
<dbReference type="Pfam" id="PF18765">
    <property type="entry name" value="Polbeta"/>
    <property type="match status" value="1"/>
</dbReference>
<dbReference type="SUPFAM" id="SSF81301">
    <property type="entry name" value="Nucleotidyltransferase"/>
    <property type="match status" value="1"/>
</dbReference>
<dbReference type="SUPFAM" id="SSF46785">
    <property type="entry name" value="Winged helix' DNA-binding domain"/>
    <property type="match status" value="1"/>
</dbReference>
<dbReference type="CDD" id="cd05403">
    <property type="entry name" value="NT_KNTase_like"/>
    <property type="match status" value="1"/>
</dbReference>
<dbReference type="Gene3D" id="3.30.460.10">
    <property type="entry name" value="Beta Polymerase, domain 2"/>
    <property type="match status" value="1"/>
</dbReference>
<dbReference type="PROSITE" id="PS50987">
    <property type="entry name" value="HTH_ARSR_2"/>
    <property type="match status" value="1"/>
</dbReference>
<dbReference type="InterPro" id="IPR041633">
    <property type="entry name" value="Polbeta"/>
</dbReference>
<dbReference type="AlphaFoldDB" id="A0A7G9Z391"/>
<dbReference type="InterPro" id="IPR052548">
    <property type="entry name" value="Type_VII_TA_antitoxin"/>
</dbReference>
<accession>A0A7G9Z391</accession>
<name>A0A7G9Z391_9EURY</name>